<protein>
    <recommendedName>
        <fullName evidence="5">Transmembrane protein</fullName>
    </recommendedName>
</protein>
<feature type="transmembrane region" description="Helical" evidence="2">
    <location>
        <begin position="40"/>
        <end position="61"/>
    </location>
</feature>
<keyword evidence="4" id="KW-1185">Reference proteome</keyword>
<reference evidence="3 4" key="1">
    <citation type="submission" date="2023-08" db="EMBL/GenBank/DDBJ databases">
        <title>Rhodoferax potami sp. nov. and Rhodoferax mekongensis sp. nov., isolated from the Mekong River in Thailand.</title>
        <authorList>
            <person name="Kitikhun S."/>
            <person name="Charoenyingcharoen P."/>
            <person name="Siriarchawattana P."/>
            <person name="Likhitrattanapisal S."/>
            <person name="Nilsakha T."/>
            <person name="Chanpet A."/>
            <person name="Rattanawaree P."/>
            <person name="Ingsriswang S."/>
        </authorList>
    </citation>
    <scope>NUCLEOTIDE SEQUENCE [LARGE SCALE GENOMIC DNA]</scope>
    <source>
        <strain evidence="3 4">TBRC 17660</strain>
    </source>
</reference>
<evidence type="ECO:0000256" key="2">
    <source>
        <dbReference type="SAM" id="Phobius"/>
    </source>
</evidence>
<evidence type="ECO:0000256" key="1">
    <source>
        <dbReference type="SAM" id="MobiDB-lite"/>
    </source>
</evidence>
<dbReference type="EMBL" id="JAVBIK010000001">
    <property type="protein sequence ID" value="MDT7519512.1"/>
    <property type="molecule type" value="Genomic_DNA"/>
</dbReference>
<proteinExistence type="predicted"/>
<accession>A0ABU3KQJ8</accession>
<sequence length="230" mass="25855">MSSPQIPDDRPLGLTVHSLPEPSGELQTRAVNTRAGRWRMLAVMLVCAAPVIASYFTYYVIRPEGRRNFGELIQPQRPLPAVAAADLQGAPVQLPALKGQWLFVSVASGACESACQQHLYLQRQLREGLGKEKDRLDWVWLVKDEVPVSAELQPALKDATVLRVPREALAQWLQAEPGRQLEDHLYLVDPLGNWMMRFPAGLNAETALKVKRDLDRLMRAAQFWDRAGRE</sequence>
<dbReference type="Proteomes" id="UP001321700">
    <property type="component" value="Unassembled WGS sequence"/>
</dbReference>
<keyword evidence="2" id="KW-0812">Transmembrane</keyword>
<feature type="region of interest" description="Disordered" evidence="1">
    <location>
        <begin position="1"/>
        <end position="21"/>
    </location>
</feature>
<dbReference type="RefSeq" id="WP_313875188.1">
    <property type="nucleotide sequence ID" value="NZ_JAVBIK010000001.1"/>
</dbReference>
<keyword evidence="2" id="KW-0472">Membrane</keyword>
<keyword evidence="2" id="KW-1133">Transmembrane helix</keyword>
<evidence type="ECO:0008006" key="5">
    <source>
        <dbReference type="Google" id="ProtNLM"/>
    </source>
</evidence>
<comment type="caution">
    <text evidence="3">The sequence shown here is derived from an EMBL/GenBank/DDBJ whole genome shotgun (WGS) entry which is preliminary data.</text>
</comment>
<evidence type="ECO:0000313" key="3">
    <source>
        <dbReference type="EMBL" id="MDT7519512.1"/>
    </source>
</evidence>
<evidence type="ECO:0000313" key="4">
    <source>
        <dbReference type="Proteomes" id="UP001321700"/>
    </source>
</evidence>
<organism evidence="3 4">
    <name type="scientific">Rhodoferax potami</name>
    <dbReference type="NCBI Taxonomy" id="3068338"/>
    <lineage>
        <taxon>Bacteria</taxon>
        <taxon>Pseudomonadati</taxon>
        <taxon>Pseudomonadota</taxon>
        <taxon>Betaproteobacteria</taxon>
        <taxon>Burkholderiales</taxon>
        <taxon>Comamonadaceae</taxon>
        <taxon>Rhodoferax</taxon>
    </lineage>
</organism>
<dbReference type="SUPFAM" id="SSF52833">
    <property type="entry name" value="Thioredoxin-like"/>
    <property type="match status" value="1"/>
</dbReference>
<gene>
    <name evidence="3" type="ORF">RAE19_12465</name>
</gene>
<name>A0ABU3KQJ8_9BURK</name>
<dbReference type="InterPro" id="IPR036249">
    <property type="entry name" value="Thioredoxin-like_sf"/>
</dbReference>